<feature type="transmembrane region" description="Helical" evidence="1">
    <location>
        <begin position="38"/>
        <end position="56"/>
    </location>
</feature>
<evidence type="ECO:0000256" key="1">
    <source>
        <dbReference type="SAM" id="Phobius"/>
    </source>
</evidence>
<dbReference type="AlphaFoldDB" id="A0A3B7QZU0"/>
<dbReference type="RefSeq" id="WP_119444963.1">
    <property type="nucleotide sequence ID" value="NZ_CP032317.1"/>
</dbReference>
<keyword evidence="1" id="KW-1133">Transmembrane helix</keyword>
<name>A0A3B7QZU0_9BACT</name>
<feature type="transmembrane region" description="Helical" evidence="1">
    <location>
        <begin position="12"/>
        <end position="32"/>
    </location>
</feature>
<evidence type="ECO:0000313" key="2">
    <source>
        <dbReference type="EMBL" id="AYA37394.1"/>
    </source>
</evidence>
<keyword evidence="3" id="KW-1185">Reference proteome</keyword>
<sequence>MNRNFWLLRGLRFLLFVAVFVALASLAVMALWNWLMPAIFGLPFISFAQALGLLVLSKILFGGFRGGPAGGWKARAQAHWRQNMEARMQGMTEEEREKFRQKMSRCSAGWARMTAPEV</sequence>
<keyword evidence="1" id="KW-0812">Transmembrane</keyword>
<keyword evidence="1" id="KW-0472">Membrane</keyword>
<dbReference type="EMBL" id="CP032317">
    <property type="protein sequence ID" value="AYA37394.1"/>
    <property type="molecule type" value="Genomic_DNA"/>
</dbReference>
<evidence type="ECO:0000313" key="3">
    <source>
        <dbReference type="Proteomes" id="UP000262802"/>
    </source>
</evidence>
<protein>
    <recommendedName>
        <fullName evidence="4">DUF1682 domain-containing protein</fullName>
    </recommendedName>
</protein>
<reference evidence="2 3" key="1">
    <citation type="submission" date="2018-09" db="EMBL/GenBank/DDBJ databases">
        <title>Hymenobacter medium sp. nov., isolated from R2A medium.</title>
        <authorList>
            <person name="Yingchao G."/>
        </authorList>
    </citation>
    <scope>NUCLEOTIDE SEQUENCE [LARGE SCALE GENOMIC DNA]</scope>
    <source>
        <strain evidence="3">sh-6</strain>
    </source>
</reference>
<dbReference type="Proteomes" id="UP000262802">
    <property type="component" value="Chromosome"/>
</dbReference>
<proteinExistence type="predicted"/>
<organism evidence="2 3">
    <name type="scientific">Hymenobacter oligotrophus</name>
    <dbReference type="NCBI Taxonomy" id="2319843"/>
    <lineage>
        <taxon>Bacteria</taxon>
        <taxon>Pseudomonadati</taxon>
        <taxon>Bacteroidota</taxon>
        <taxon>Cytophagia</taxon>
        <taxon>Cytophagales</taxon>
        <taxon>Hymenobacteraceae</taxon>
        <taxon>Hymenobacter</taxon>
    </lineage>
</organism>
<evidence type="ECO:0008006" key="4">
    <source>
        <dbReference type="Google" id="ProtNLM"/>
    </source>
</evidence>
<accession>A0A3B7QZU0</accession>
<dbReference type="KEGG" id="hyh:D3Y59_10220"/>
<dbReference type="OrthoDB" id="1099872at2"/>
<gene>
    <name evidence="2" type="ORF">D3Y59_10220</name>
</gene>